<sequence length="479" mass="53573">MVLRSDFIAVLNRIAPRLLMHPERSRLGMYLYADRDVIFTLMRDISLVITESPLSLLLARLMAESVPKQQLIALCHNHHSKYLNDLQALGLETVHVTPRTPSEISSVINPPQFPSKSVELMASLLFEARNHQASNMFLPICMDNVLSTHLMPALWRPAHIKGVLASLNMGIASPLLPFSQDQLENVYDLGANQVEELGVESGLEQAVSRFEGRWEPMPQRIREMLTDCARFFPSLGYATLSTNLIHDNATVTRALSHVIRWIGGSATSSLSELPVAIYELVNHISTPPVSKWTSIPIGDTAAFHLSPTIPHTCIVTLTRAPDHAVVLEIGQTVWWDNRYYIRLLPPPESLAAHSVGLGSSQAVLGLPIPCKFVVRPLTSKDVYKCLHSYLPRLRGFEAQTYIKQLLHHLLYELPPPLFETLPCVALKYQNSDQDYLVCIPGLDINFEPGLVQVHMTHANRIPTAAWPIPVTACKYLDKH</sequence>
<protein>
    <submittedName>
        <fullName evidence="1">Uncharacterized protein</fullName>
    </submittedName>
</protein>
<dbReference type="OrthoDB" id="434144at2759"/>
<evidence type="ECO:0000313" key="1">
    <source>
        <dbReference type="EMBL" id="TPX31472.1"/>
    </source>
</evidence>
<dbReference type="RefSeq" id="XP_031022893.1">
    <property type="nucleotide sequence ID" value="XM_031171132.1"/>
</dbReference>
<accession>A0A507BVE0</accession>
<dbReference type="EMBL" id="QEAO01000044">
    <property type="protein sequence ID" value="TPX31472.1"/>
    <property type="molecule type" value="Genomic_DNA"/>
</dbReference>
<dbReference type="GeneID" id="42006429"/>
<dbReference type="AlphaFoldDB" id="A0A507BVE0"/>
<dbReference type="STRING" id="1806994.A0A507BVE0"/>
<dbReference type="Proteomes" id="UP000319731">
    <property type="component" value="Unassembled WGS sequence"/>
</dbReference>
<comment type="caution">
    <text evidence="1">The sequence shown here is derived from an EMBL/GenBank/DDBJ whole genome shotgun (WGS) entry which is preliminary data.</text>
</comment>
<keyword evidence="2" id="KW-1185">Reference proteome</keyword>
<name>A0A507BVE0_9FUNG</name>
<evidence type="ECO:0000313" key="2">
    <source>
        <dbReference type="Proteomes" id="UP000319731"/>
    </source>
</evidence>
<gene>
    <name evidence="1" type="ORF">SmJEL517_g05205</name>
</gene>
<reference evidence="1 2" key="1">
    <citation type="journal article" date="2019" name="Sci. Rep.">
        <title>Comparative genomics of chytrid fungi reveal insights into the obligate biotrophic and pathogenic lifestyle of Synchytrium endobioticum.</title>
        <authorList>
            <person name="van de Vossenberg B.T.L.H."/>
            <person name="Warris S."/>
            <person name="Nguyen H.D.T."/>
            <person name="van Gent-Pelzer M.P.E."/>
            <person name="Joly D.L."/>
            <person name="van de Geest H.C."/>
            <person name="Bonants P.J.M."/>
            <person name="Smith D.S."/>
            <person name="Levesque C.A."/>
            <person name="van der Lee T.A.J."/>
        </authorList>
    </citation>
    <scope>NUCLEOTIDE SEQUENCE [LARGE SCALE GENOMIC DNA]</scope>
    <source>
        <strain evidence="1 2">JEL517</strain>
    </source>
</reference>
<organism evidence="1 2">
    <name type="scientific">Synchytrium microbalum</name>
    <dbReference type="NCBI Taxonomy" id="1806994"/>
    <lineage>
        <taxon>Eukaryota</taxon>
        <taxon>Fungi</taxon>
        <taxon>Fungi incertae sedis</taxon>
        <taxon>Chytridiomycota</taxon>
        <taxon>Chytridiomycota incertae sedis</taxon>
        <taxon>Chytridiomycetes</taxon>
        <taxon>Synchytriales</taxon>
        <taxon>Synchytriaceae</taxon>
        <taxon>Synchytrium</taxon>
    </lineage>
</organism>
<proteinExistence type="predicted"/>